<evidence type="ECO:0000313" key="2">
    <source>
        <dbReference type="EMBL" id="KAK3854412.1"/>
    </source>
</evidence>
<reference evidence="2" key="1">
    <citation type="submission" date="2023-10" db="EMBL/GenBank/DDBJ databases">
        <title>Genome assemblies of two species of porcelain crab, Petrolisthes cinctipes and Petrolisthes manimaculis (Anomura: Porcellanidae).</title>
        <authorList>
            <person name="Angst P."/>
        </authorList>
    </citation>
    <scope>NUCLEOTIDE SEQUENCE</scope>
    <source>
        <strain evidence="2">PB745_01</strain>
        <tissue evidence="2">Gill</tissue>
    </source>
</reference>
<protein>
    <submittedName>
        <fullName evidence="2">Uncharacterized protein</fullName>
    </submittedName>
</protein>
<keyword evidence="3" id="KW-1185">Reference proteome</keyword>
<comment type="caution">
    <text evidence="2">The sequence shown here is derived from an EMBL/GenBank/DDBJ whole genome shotgun (WGS) entry which is preliminary data.</text>
</comment>
<dbReference type="Proteomes" id="UP001286313">
    <property type="component" value="Unassembled WGS sequence"/>
</dbReference>
<feature type="region of interest" description="Disordered" evidence="1">
    <location>
        <begin position="161"/>
        <end position="207"/>
    </location>
</feature>
<proteinExistence type="predicted"/>
<sequence length="285" mass="31496">VKILITLSCHHSKTLTSLHHYPDTTTASPCHHSSTILPSLHHSPDTTTASPCHHSSTILPSLHHYPDTTTASPCHHSTTVLTPSLHHLVTTPPPPCHHSTTVSPCHHSTTTLPPPLVNWLHLTRWLCCCCCPLHNPCRVLHHASLSNNSLAPVHLYPTSLHTKGEAKGDKVRQGEAERGNEKQGEVEIGKVKQGEAKRDKVKQGEAKRDKVKQLREASFLGAFDCERNGVNVAFPTVDQNIEARLGEIRSPASYQPENKEKEQCITFLSPRNNNNNNNNLLQNTI</sequence>
<dbReference type="EMBL" id="JAWQEG010006588">
    <property type="protein sequence ID" value="KAK3854412.1"/>
    <property type="molecule type" value="Genomic_DNA"/>
</dbReference>
<feature type="compositionally biased region" description="Basic and acidic residues" evidence="1">
    <location>
        <begin position="162"/>
        <end position="207"/>
    </location>
</feature>
<organism evidence="2 3">
    <name type="scientific">Petrolisthes cinctipes</name>
    <name type="common">Flat porcelain crab</name>
    <dbReference type="NCBI Taxonomy" id="88211"/>
    <lineage>
        <taxon>Eukaryota</taxon>
        <taxon>Metazoa</taxon>
        <taxon>Ecdysozoa</taxon>
        <taxon>Arthropoda</taxon>
        <taxon>Crustacea</taxon>
        <taxon>Multicrustacea</taxon>
        <taxon>Malacostraca</taxon>
        <taxon>Eumalacostraca</taxon>
        <taxon>Eucarida</taxon>
        <taxon>Decapoda</taxon>
        <taxon>Pleocyemata</taxon>
        <taxon>Anomura</taxon>
        <taxon>Galatheoidea</taxon>
        <taxon>Porcellanidae</taxon>
        <taxon>Petrolisthes</taxon>
    </lineage>
</organism>
<evidence type="ECO:0000256" key="1">
    <source>
        <dbReference type="SAM" id="MobiDB-lite"/>
    </source>
</evidence>
<name>A0AAE1EJD3_PETCI</name>
<gene>
    <name evidence="2" type="ORF">Pcinc_039111</name>
</gene>
<feature type="non-terminal residue" evidence="2">
    <location>
        <position position="1"/>
    </location>
</feature>
<dbReference type="AlphaFoldDB" id="A0AAE1EJD3"/>
<evidence type="ECO:0000313" key="3">
    <source>
        <dbReference type="Proteomes" id="UP001286313"/>
    </source>
</evidence>
<accession>A0AAE1EJD3</accession>